<evidence type="ECO:0000313" key="5">
    <source>
        <dbReference type="Proteomes" id="UP000280405"/>
    </source>
</evidence>
<comment type="caution">
    <text evidence="4">The sequence shown here is derived from an EMBL/GenBank/DDBJ whole genome shotgun (WGS) entry which is preliminary data.</text>
</comment>
<accession>A0A3A8EQE6</accession>
<dbReference type="SUPFAM" id="SSF53474">
    <property type="entry name" value="alpha/beta-Hydrolases"/>
    <property type="match status" value="1"/>
</dbReference>
<gene>
    <name evidence="4" type="ORF">D7V20_18110</name>
</gene>
<feature type="transmembrane region" description="Helical" evidence="2">
    <location>
        <begin position="20"/>
        <end position="40"/>
    </location>
</feature>
<dbReference type="Proteomes" id="UP000280405">
    <property type="component" value="Unassembled WGS sequence"/>
</dbReference>
<evidence type="ECO:0000259" key="3">
    <source>
        <dbReference type="Pfam" id="PF00561"/>
    </source>
</evidence>
<dbReference type="Gene3D" id="3.40.50.1820">
    <property type="entry name" value="alpha/beta hydrolase"/>
    <property type="match status" value="1"/>
</dbReference>
<dbReference type="PANTHER" id="PTHR46118:SF4">
    <property type="entry name" value="PROTEIN ABHD11"/>
    <property type="match status" value="1"/>
</dbReference>
<dbReference type="RefSeq" id="WP_120385316.1">
    <property type="nucleotide sequence ID" value="NZ_RAXT01000088.1"/>
</dbReference>
<protein>
    <submittedName>
        <fullName evidence="4">Alpha/beta fold hydrolase</fullName>
    </submittedName>
</protein>
<organism evidence="4 5">
    <name type="scientific">Acinetobacter rongchengensis</name>
    <dbReference type="NCBI Taxonomy" id="2419601"/>
    <lineage>
        <taxon>Bacteria</taxon>
        <taxon>Pseudomonadati</taxon>
        <taxon>Pseudomonadota</taxon>
        <taxon>Gammaproteobacteria</taxon>
        <taxon>Moraxellales</taxon>
        <taxon>Moraxellaceae</taxon>
        <taxon>Acinetobacter</taxon>
    </lineage>
</organism>
<dbReference type="PRINTS" id="PR00412">
    <property type="entry name" value="EPOXHYDRLASE"/>
</dbReference>
<feature type="domain" description="AB hydrolase-1" evidence="3">
    <location>
        <begin position="18"/>
        <end position="243"/>
    </location>
</feature>
<sequence>MLLNYQYDQVTTTSDASPTLVLIHGLFGSLSNLGMIARVFQGKFNILQIDVRNHGHSAHSEEMNYLLMASDVLETLDHLNIQQFIVIGHSMGGKIAMKLADLAQDRLEKVVILDMAPFAYKQNHHDQIFKALLAVEDAQIESRKDATEIMRQYLNEEMVIQFLLKSWNKGKWLFNVRTLYKDYPNILGWDQQRTNAVPILFIKGGNSPYLSKPEHFEAIDKQFSNHQIQVVEHAGHWLHAEKPTEVNELITDFIEAL</sequence>
<dbReference type="EMBL" id="RAXT01000088">
    <property type="protein sequence ID" value="RKG32970.1"/>
    <property type="molecule type" value="Genomic_DNA"/>
</dbReference>
<dbReference type="InterPro" id="IPR029058">
    <property type="entry name" value="AB_hydrolase_fold"/>
</dbReference>
<dbReference type="PANTHER" id="PTHR46118">
    <property type="entry name" value="PROTEIN ABHD11"/>
    <property type="match status" value="1"/>
</dbReference>
<keyword evidence="2" id="KW-0472">Membrane</keyword>
<evidence type="ECO:0000313" key="4">
    <source>
        <dbReference type="EMBL" id="RKG32970.1"/>
    </source>
</evidence>
<evidence type="ECO:0000256" key="1">
    <source>
        <dbReference type="ARBA" id="ARBA00022801"/>
    </source>
</evidence>
<evidence type="ECO:0000256" key="2">
    <source>
        <dbReference type="SAM" id="Phobius"/>
    </source>
</evidence>
<keyword evidence="2" id="KW-1133">Transmembrane helix</keyword>
<name>A0A3A8EQE6_9GAMM</name>
<dbReference type="InterPro" id="IPR000639">
    <property type="entry name" value="Epox_hydrolase-like"/>
</dbReference>
<dbReference type="AlphaFoldDB" id="A0A3A8EQE6"/>
<dbReference type="InterPro" id="IPR000073">
    <property type="entry name" value="AB_hydrolase_1"/>
</dbReference>
<keyword evidence="2" id="KW-0812">Transmembrane</keyword>
<proteinExistence type="predicted"/>
<dbReference type="OrthoDB" id="5380819at2"/>
<dbReference type="GO" id="GO:0016787">
    <property type="term" value="F:hydrolase activity"/>
    <property type="evidence" value="ECO:0007669"/>
    <property type="project" value="UniProtKB-KW"/>
</dbReference>
<keyword evidence="1 4" id="KW-0378">Hydrolase</keyword>
<dbReference type="Pfam" id="PF00561">
    <property type="entry name" value="Abhydrolase_1"/>
    <property type="match status" value="1"/>
</dbReference>
<keyword evidence="5" id="KW-1185">Reference proteome</keyword>
<reference evidence="4 5" key="1">
    <citation type="submission" date="2018-09" db="EMBL/GenBank/DDBJ databases">
        <title>The draft genome of Acinetobacter spp. strains.</title>
        <authorList>
            <person name="Qin J."/>
            <person name="Feng Y."/>
            <person name="Zong Z."/>
        </authorList>
    </citation>
    <scope>NUCLEOTIDE SEQUENCE [LARGE SCALE GENOMIC DNA]</scope>
    <source>
        <strain evidence="4 5">WCHAc060115</strain>
    </source>
</reference>